<proteinExistence type="inferred from homology"/>
<dbReference type="PROSITE" id="PS50931">
    <property type="entry name" value="HTH_LYSR"/>
    <property type="match status" value="1"/>
</dbReference>
<dbReference type="PRINTS" id="PR00039">
    <property type="entry name" value="HTHLYSR"/>
</dbReference>
<dbReference type="EMBL" id="BMCG01000004">
    <property type="protein sequence ID" value="GGC12413.1"/>
    <property type="molecule type" value="Genomic_DNA"/>
</dbReference>
<evidence type="ECO:0000256" key="2">
    <source>
        <dbReference type="ARBA" id="ARBA00023015"/>
    </source>
</evidence>
<sequence>MELRTLRAFVEVVRQGGFSPAARTLFTTQSNVSKAVKSLEEELGCQLLDRIGHRSVLTEAGVIVHERAQAMLAAADSLVDELDALRGMRRGTLRIGLPPVGSDILFAPLLARYRAKYPQIDISLVERGGRTLRDMVLSGELDLAAAMLPVDEEQFEWKPVRTEPVDALVNLAHPLAKQKQVSLRELADTPFVLFESSFALNQVILDACHRQGFAPRVAVNSSQIDFIVELIAVGMGVAFMPRLIARQRSHPRVRRIALDDAALEWTIAMIWRRGGRLPQTAQAWLDLVR</sequence>
<dbReference type="RefSeq" id="WP_188396284.1">
    <property type="nucleotide sequence ID" value="NZ_BMCG01000004.1"/>
</dbReference>
<name>A0A8J2UNF6_9BURK</name>
<feature type="domain" description="HTH lysR-type" evidence="5">
    <location>
        <begin position="1"/>
        <end position="58"/>
    </location>
</feature>
<dbReference type="Gene3D" id="3.40.190.290">
    <property type="match status" value="1"/>
</dbReference>
<reference evidence="6" key="1">
    <citation type="journal article" date="2014" name="Int. J. Syst. Evol. Microbiol.">
        <title>Complete genome sequence of Corynebacterium casei LMG S-19264T (=DSM 44701T), isolated from a smear-ripened cheese.</title>
        <authorList>
            <consortium name="US DOE Joint Genome Institute (JGI-PGF)"/>
            <person name="Walter F."/>
            <person name="Albersmeier A."/>
            <person name="Kalinowski J."/>
            <person name="Ruckert C."/>
        </authorList>
    </citation>
    <scope>NUCLEOTIDE SEQUENCE</scope>
    <source>
        <strain evidence="6">CCM 7086</strain>
    </source>
</reference>
<reference evidence="6" key="2">
    <citation type="submission" date="2020-09" db="EMBL/GenBank/DDBJ databases">
        <authorList>
            <person name="Sun Q."/>
            <person name="Sedlacek I."/>
        </authorList>
    </citation>
    <scope>NUCLEOTIDE SEQUENCE</scope>
    <source>
        <strain evidence="6">CCM 7086</strain>
    </source>
</reference>
<evidence type="ECO:0000256" key="3">
    <source>
        <dbReference type="ARBA" id="ARBA00023125"/>
    </source>
</evidence>
<evidence type="ECO:0000256" key="4">
    <source>
        <dbReference type="ARBA" id="ARBA00023163"/>
    </source>
</evidence>
<dbReference type="GO" id="GO:0003700">
    <property type="term" value="F:DNA-binding transcription factor activity"/>
    <property type="evidence" value="ECO:0007669"/>
    <property type="project" value="InterPro"/>
</dbReference>
<dbReference type="PANTHER" id="PTHR30419">
    <property type="entry name" value="HTH-TYPE TRANSCRIPTIONAL REGULATOR YBHD"/>
    <property type="match status" value="1"/>
</dbReference>
<accession>A0A8J2UNF6</accession>
<comment type="caution">
    <text evidence="6">The sequence shown here is derived from an EMBL/GenBank/DDBJ whole genome shotgun (WGS) entry which is preliminary data.</text>
</comment>
<dbReference type="InterPro" id="IPR036390">
    <property type="entry name" value="WH_DNA-bd_sf"/>
</dbReference>
<keyword evidence="4" id="KW-0804">Transcription</keyword>
<dbReference type="InterPro" id="IPR000847">
    <property type="entry name" value="LysR_HTH_N"/>
</dbReference>
<dbReference type="AlphaFoldDB" id="A0A8J2UNF6"/>
<dbReference type="Pfam" id="PF00126">
    <property type="entry name" value="HTH_1"/>
    <property type="match status" value="1"/>
</dbReference>
<organism evidence="6 7">
    <name type="scientific">Oxalicibacterium flavum</name>
    <dbReference type="NCBI Taxonomy" id="179467"/>
    <lineage>
        <taxon>Bacteria</taxon>
        <taxon>Pseudomonadati</taxon>
        <taxon>Pseudomonadota</taxon>
        <taxon>Betaproteobacteria</taxon>
        <taxon>Burkholderiales</taxon>
        <taxon>Oxalobacteraceae</taxon>
        <taxon>Oxalicibacterium</taxon>
    </lineage>
</organism>
<dbReference type="InterPro" id="IPR005119">
    <property type="entry name" value="LysR_subst-bd"/>
</dbReference>
<dbReference type="SUPFAM" id="SSF46785">
    <property type="entry name" value="Winged helix' DNA-binding domain"/>
    <property type="match status" value="1"/>
</dbReference>
<gene>
    <name evidence="6" type="ORF">GCM10007205_21750</name>
</gene>
<dbReference type="InterPro" id="IPR036388">
    <property type="entry name" value="WH-like_DNA-bd_sf"/>
</dbReference>
<dbReference type="Gene3D" id="1.10.10.10">
    <property type="entry name" value="Winged helix-like DNA-binding domain superfamily/Winged helix DNA-binding domain"/>
    <property type="match status" value="1"/>
</dbReference>
<evidence type="ECO:0000256" key="1">
    <source>
        <dbReference type="ARBA" id="ARBA00009437"/>
    </source>
</evidence>
<evidence type="ECO:0000313" key="7">
    <source>
        <dbReference type="Proteomes" id="UP000620266"/>
    </source>
</evidence>
<evidence type="ECO:0000259" key="5">
    <source>
        <dbReference type="PROSITE" id="PS50931"/>
    </source>
</evidence>
<dbReference type="PANTHER" id="PTHR30419:SF8">
    <property type="entry name" value="NITROGEN ASSIMILATION TRANSCRIPTIONAL ACTIVATOR-RELATED"/>
    <property type="match status" value="1"/>
</dbReference>
<dbReference type="CDD" id="cd08438">
    <property type="entry name" value="PBP2_CidR"/>
    <property type="match status" value="1"/>
</dbReference>
<dbReference type="InterPro" id="IPR050950">
    <property type="entry name" value="HTH-type_LysR_regulators"/>
</dbReference>
<dbReference type="SUPFAM" id="SSF53850">
    <property type="entry name" value="Periplasmic binding protein-like II"/>
    <property type="match status" value="1"/>
</dbReference>
<dbReference type="Pfam" id="PF03466">
    <property type="entry name" value="LysR_substrate"/>
    <property type="match status" value="1"/>
</dbReference>
<protein>
    <submittedName>
        <fullName evidence="6">LysR family transcriptional regulator</fullName>
    </submittedName>
</protein>
<dbReference type="GO" id="GO:0005829">
    <property type="term" value="C:cytosol"/>
    <property type="evidence" value="ECO:0007669"/>
    <property type="project" value="TreeGrafter"/>
</dbReference>
<dbReference type="GO" id="GO:0003677">
    <property type="term" value="F:DNA binding"/>
    <property type="evidence" value="ECO:0007669"/>
    <property type="project" value="UniProtKB-KW"/>
</dbReference>
<dbReference type="FunFam" id="1.10.10.10:FF:000001">
    <property type="entry name" value="LysR family transcriptional regulator"/>
    <property type="match status" value="1"/>
</dbReference>
<evidence type="ECO:0000313" key="6">
    <source>
        <dbReference type="EMBL" id="GGC12413.1"/>
    </source>
</evidence>
<comment type="similarity">
    <text evidence="1">Belongs to the LysR transcriptional regulatory family.</text>
</comment>
<keyword evidence="7" id="KW-1185">Reference proteome</keyword>
<keyword evidence="2" id="KW-0805">Transcription regulation</keyword>
<keyword evidence="3" id="KW-0238">DNA-binding</keyword>
<dbReference type="Proteomes" id="UP000620266">
    <property type="component" value="Unassembled WGS sequence"/>
</dbReference>